<dbReference type="RefSeq" id="WP_204937832.1">
    <property type="nucleotide sequence ID" value="NZ_BAAAUM010000002.1"/>
</dbReference>
<dbReference type="InterPro" id="IPR010982">
    <property type="entry name" value="Lambda_DNA-bd_dom_sf"/>
</dbReference>
<protein>
    <submittedName>
        <fullName evidence="2">Transcriptional regulator</fullName>
    </submittedName>
</protein>
<dbReference type="PANTHER" id="PTHR35010:SF4">
    <property type="entry name" value="BLL5781 PROTEIN"/>
    <property type="match status" value="1"/>
</dbReference>
<dbReference type="Gene3D" id="3.30.450.180">
    <property type="match status" value="1"/>
</dbReference>
<dbReference type="SUPFAM" id="SSF47413">
    <property type="entry name" value="lambda repressor-like DNA-binding domains"/>
    <property type="match status" value="1"/>
</dbReference>
<dbReference type="Pfam" id="PF17765">
    <property type="entry name" value="MLTR_LBD"/>
    <property type="match status" value="1"/>
</dbReference>
<dbReference type="SMART" id="SM00530">
    <property type="entry name" value="HTH_XRE"/>
    <property type="match status" value="1"/>
</dbReference>
<dbReference type="Proteomes" id="UP001142325">
    <property type="component" value="Unassembled WGS sequence"/>
</dbReference>
<dbReference type="CDD" id="cd00093">
    <property type="entry name" value="HTH_XRE"/>
    <property type="match status" value="1"/>
</dbReference>
<reference evidence="2" key="1">
    <citation type="journal article" date="2014" name="Int. J. Syst. Evol. Microbiol.">
        <title>Complete genome sequence of Corynebacterium casei LMG S-19264T (=DSM 44701T), isolated from a smear-ripened cheese.</title>
        <authorList>
            <consortium name="US DOE Joint Genome Institute (JGI-PGF)"/>
            <person name="Walter F."/>
            <person name="Albersmeier A."/>
            <person name="Kalinowski J."/>
            <person name="Ruckert C."/>
        </authorList>
    </citation>
    <scope>NUCLEOTIDE SEQUENCE</scope>
    <source>
        <strain evidence="2">VKM Ac-1958</strain>
    </source>
</reference>
<dbReference type="EMBL" id="BSET01000002">
    <property type="protein sequence ID" value="GLK03024.1"/>
    <property type="molecule type" value="Genomic_DNA"/>
</dbReference>
<name>A0A9W6MA94_9MICO</name>
<evidence type="ECO:0000259" key="1">
    <source>
        <dbReference type="PROSITE" id="PS50943"/>
    </source>
</evidence>
<organism evidence="2 3">
    <name type="scientific">Microbacterium keratanolyticum</name>
    <dbReference type="NCBI Taxonomy" id="67574"/>
    <lineage>
        <taxon>Bacteria</taxon>
        <taxon>Bacillati</taxon>
        <taxon>Actinomycetota</taxon>
        <taxon>Actinomycetes</taxon>
        <taxon>Micrococcales</taxon>
        <taxon>Microbacteriaceae</taxon>
        <taxon>Microbacterium</taxon>
    </lineage>
</organism>
<dbReference type="InterPro" id="IPR041413">
    <property type="entry name" value="MLTR_LBD"/>
</dbReference>
<dbReference type="InterPro" id="IPR001387">
    <property type="entry name" value="Cro/C1-type_HTH"/>
</dbReference>
<evidence type="ECO:0000313" key="3">
    <source>
        <dbReference type="Proteomes" id="UP001142325"/>
    </source>
</evidence>
<evidence type="ECO:0000313" key="2">
    <source>
        <dbReference type="EMBL" id="GLK03024.1"/>
    </source>
</evidence>
<keyword evidence="3" id="KW-1185">Reference proteome</keyword>
<dbReference type="GO" id="GO:0003677">
    <property type="term" value="F:DNA binding"/>
    <property type="evidence" value="ECO:0007669"/>
    <property type="project" value="InterPro"/>
</dbReference>
<dbReference type="PROSITE" id="PS50943">
    <property type="entry name" value="HTH_CROC1"/>
    <property type="match status" value="1"/>
</dbReference>
<comment type="caution">
    <text evidence="2">The sequence shown here is derived from an EMBL/GenBank/DDBJ whole genome shotgun (WGS) entry which is preliminary data.</text>
</comment>
<sequence length="263" mass="28856">MTLAAPAADLPAGELIRYWRGTRRLSQMALAHEAEISPRHLSFIETGRANASPATIDRLSTVLALTLRQRNALMLAAGFAPQHPRRHWSDPELQAIQRSLSEIVHAHLPFPALIMDARGDVLLANRTLLALVGDGAPTDGTPPNVYRLALLPGPFADRIENRDEWHATLTAELVEQAARTGDPQLAELAHQAVARQPRAAIAHDDTLPVVPLVLRHGDRMLRFTSIRTHLSAPREVLSSELALETFMPLDDETREVLAALNTA</sequence>
<reference evidence="2" key="2">
    <citation type="submission" date="2023-01" db="EMBL/GenBank/DDBJ databases">
        <authorList>
            <person name="Sun Q."/>
            <person name="Evtushenko L."/>
        </authorList>
    </citation>
    <scope>NUCLEOTIDE SEQUENCE</scope>
    <source>
        <strain evidence="2">VKM Ac-1958</strain>
    </source>
</reference>
<dbReference type="PANTHER" id="PTHR35010">
    <property type="entry name" value="BLL4672 PROTEIN-RELATED"/>
    <property type="match status" value="1"/>
</dbReference>
<gene>
    <name evidence="2" type="ORF">GCM10017596_27390</name>
</gene>
<feature type="domain" description="HTH cro/C1-type" evidence="1">
    <location>
        <begin position="16"/>
        <end position="70"/>
    </location>
</feature>
<proteinExistence type="predicted"/>
<accession>A0A9W6MA94</accession>
<dbReference type="AlphaFoldDB" id="A0A9W6MA94"/>
<dbReference type="Pfam" id="PF13560">
    <property type="entry name" value="HTH_31"/>
    <property type="match status" value="1"/>
</dbReference>
<dbReference type="Gene3D" id="1.10.260.40">
    <property type="entry name" value="lambda repressor-like DNA-binding domains"/>
    <property type="match status" value="1"/>
</dbReference>